<dbReference type="InterPro" id="IPR005374">
    <property type="entry name" value="BBLN_eukaryota"/>
</dbReference>
<reference evidence="3" key="1">
    <citation type="submission" date="2025-08" db="UniProtKB">
        <authorList>
            <consortium name="RefSeq"/>
        </authorList>
    </citation>
    <scope>IDENTIFICATION</scope>
    <source>
        <tissue evidence="3">Sperm</tissue>
    </source>
</reference>
<evidence type="ECO:0000313" key="3">
    <source>
        <dbReference type="RefSeq" id="XP_032828834.1"/>
    </source>
</evidence>
<evidence type="ECO:0000313" key="2">
    <source>
        <dbReference type="Proteomes" id="UP001318040"/>
    </source>
</evidence>
<accession>A0AAJ7U345</accession>
<dbReference type="GeneID" id="116953098"/>
<name>A0AAJ7U345_PETMA</name>
<dbReference type="Proteomes" id="UP001318040">
    <property type="component" value="Chromosome 50"/>
</dbReference>
<dbReference type="KEGG" id="pmrn:116953098"/>
<dbReference type="PANTHER" id="PTHR34344:SF1">
    <property type="entry name" value="BUBLIN COILED-COIL PROTEIN"/>
    <property type="match status" value="1"/>
</dbReference>
<organism evidence="2 3">
    <name type="scientific">Petromyzon marinus</name>
    <name type="common">Sea lamprey</name>
    <dbReference type="NCBI Taxonomy" id="7757"/>
    <lineage>
        <taxon>Eukaryota</taxon>
        <taxon>Metazoa</taxon>
        <taxon>Chordata</taxon>
        <taxon>Craniata</taxon>
        <taxon>Vertebrata</taxon>
        <taxon>Cyclostomata</taxon>
        <taxon>Hyperoartia</taxon>
        <taxon>Petromyzontiformes</taxon>
        <taxon>Petromyzontidae</taxon>
        <taxon>Petromyzon</taxon>
    </lineage>
</organism>
<dbReference type="CTD" id="79095"/>
<dbReference type="PANTHER" id="PTHR34344">
    <property type="entry name" value="UPF0184 PROTEIN C9ORF16"/>
    <property type="match status" value="1"/>
</dbReference>
<sequence>MAGPNGEPSSIASEDALLEEDEEYQDLNSALDQISSFLDQLEERNDSLNARLRELLASNQQERRGASSEAQGTQQQNER</sequence>
<feature type="compositionally biased region" description="Polar residues" evidence="1">
    <location>
        <begin position="68"/>
        <end position="79"/>
    </location>
</feature>
<evidence type="ECO:0000256" key="1">
    <source>
        <dbReference type="SAM" id="MobiDB-lite"/>
    </source>
</evidence>
<gene>
    <name evidence="3" type="primary">C50H9orf16</name>
</gene>
<feature type="region of interest" description="Disordered" evidence="1">
    <location>
        <begin position="52"/>
        <end position="79"/>
    </location>
</feature>
<dbReference type="RefSeq" id="XP_032828834.1">
    <property type="nucleotide sequence ID" value="XM_032972943.1"/>
</dbReference>
<dbReference type="AlphaFoldDB" id="A0AAJ7U345"/>
<protein>
    <submittedName>
        <fullName evidence="3">UPF0184 protein C9orf16 homolog</fullName>
    </submittedName>
</protein>
<dbReference type="Pfam" id="PF03670">
    <property type="entry name" value="UPF0184"/>
    <property type="match status" value="1"/>
</dbReference>
<keyword evidence="2" id="KW-1185">Reference proteome</keyword>
<proteinExistence type="predicted"/>